<accession>A0A4V1ABX0</accession>
<evidence type="ECO:0000313" key="2">
    <source>
        <dbReference type="EMBL" id="QBM29433.1"/>
    </source>
</evidence>
<organism evidence="2 3">
    <name type="scientific">Hydrogenophaga pseudoflava</name>
    <name type="common">Pseudomonas carboxydoflava</name>
    <dbReference type="NCBI Taxonomy" id="47421"/>
    <lineage>
        <taxon>Bacteria</taxon>
        <taxon>Pseudomonadati</taxon>
        <taxon>Pseudomonadota</taxon>
        <taxon>Betaproteobacteria</taxon>
        <taxon>Burkholderiales</taxon>
        <taxon>Comamonadaceae</taxon>
        <taxon>Hydrogenophaga</taxon>
    </lineage>
</organism>
<feature type="chain" id="PRO_5020655555" description="WD40-like Beta Propeller Repeat protein" evidence="1">
    <location>
        <begin position="24"/>
        <end position="400"/>
    </location>
</feature>
<evidence type="ECO:0000256" key="1">
    <source>
        <dbReference type="SAM" id="SignalP"/>
    </source>
</evidence>
<feature type="signal peptide" evidence="1">
    <location>
        <begin position="1"/>
        <end position="23"/>
    </location>
</feature>
<evidence type="ECO:0000313" key="3">
    <source>
        <dbReference type="Proteomes" id="UP000293912"/>
    </source>
</evidence>
<sequence precursor="true">MTPAVLRRMVPWTLACCIGLAWSADVTGSSCIPAVSYLPLDAAVVGTDANGVPSLGTYERISPDGRFVLRSYSGKRLGEVSLMELPSEPDDRIRAYRTPLSNEAFPVQGSWRYLVDVDGRHFRLRDVLRSEAGAKPLFQGGMRGFYAAASELDARDAPDPSLVWIRSMSWPQGDRSGQGTGPLQVRTIAILDDGRAAEVVSDTGPQFICGSRRAVDGGVYTLPMISVDGREFSAIPINPRVGQPSMRVYGLSTVIPGADHGCEPRMDLKASPGKAVFAFPGRTSAMLAYTDNASVYFVDRRAPLQDQVFRIDDERTQVLASAFPGFTRDGRILFGATWQDCTVHGRCESRAGYVVADPYQNADYRQQVQRLGLSTEKLCITHADVQRERRHFASELGLAP</sequence>
<name>A0A4V1ABX0_HYDPS</name>
<dbReference type="AlphaFoldDB" id="A0A4V1ABX0"/>
<reference evidence="2 3" key="1">
    <citation type="submission" date="2019-03" db="EMBL/GenBank/DDBJ databases">
        <authorList>
            <person name="Sebastian G."/>
            <person name="Baumann P."/>
            <person name="Ruckert C."/>
            <person name="Kalinowski J."/>
            <person name="Nebel B."/>
            <person name="Takors R."/>
            <person name="Blombach B."/>
        </authorList>
    </citation>
    <scope>NUCLEOTIDE SEQUENCE [LARGE SCALE GENOMIC DNA]</scope>
    <source>
        <strain evidence="2 3">DSM 1084</strain>
    </source>
</reference>
<keyword evidence="1" id="KW-0732">Signal</keyword>
<dbReference type="KEGG" id="hpse:HPF_17195"/>
<protein>
    <recommendedName>
        <fullName evidence="4">WD40-like Beta Propeller Repeat protein</fullName>
    </recommendedName>
</protein>
<proteinExistence type="predicted"/>
<gene>
    <name evidence="2" type="ORF">HPF_17195</name>
</gene>
<dbReference type="Proteomes" id="UP000293912">
    <property type="component" value="Chromosome"/>
</dbReference>
<evidence type="ECO:0008006" key="4">
    <source>
        <dbReference type="Google" id="ProtNLM"/>
    </source>
</evidence>
<keyword evidence="3" id="KW-1185">Reference proteome</keyword>
<dbReference type="EMBL" id="CP037867">
    <property type="protein sequence ID" value="QBM29433.1"/>
    <property type="molecule type" value="Genomic_DNA"/>
</dbReference>